<sequence>MEDHPQSGSPGQILPRGVRMIVRKPREAKGTGQLDLIERWCTITSFTLKLERPNQSPELSPTENLCKELKCFCKEELAKIPAEMYGKLVAHYKNHLPASVSNTGFSI</sequence>
<organism evidence="1 2">
    <name type="scientific">Crenichthys baileyi</name>
    <name type="common">White River springfish</name>
    <dbReference type="NCBI Taxonomy" id="28760"/>
    <lineage>
        <taxon>Eukaryota</taxon>
        <taxon>Metazoa</taxon>
        <taxon>Chordata</taxon>
        <taxon>Craniata</taxon>
        <taxon>Vertebrata</taxon>
        <taxon>Euteleostomi</taxon>
        <taxon>Actinopterygii</taxon>
        <taxon>Neopterygii</taxon>
        <taxon>Teleostei</taxon>
        <taxon>Neoteleostei</taxon>
        <taxon>Acanthomorphata</taxon>
        <taxon>Ovalentaria</taxon>
        <taxon>Atherinomorphae</taxon>
        <taxon>Cyprinodontiformes</taxon>
        <taxon>Goodeidae</taxon>
        <taxon>Crenichthys</taxon>
    </lineage>
</organism>
<comment type="caution">
    <text evidence="1">The sequence shown here is derived from an EMBL/GenBank/DDBJ whole genome shotgun (WGS) entry which is preliminary data.</text>
</comment>
<dbReference type="AlphaFoldDB" id="A0AAV9QVN4"/>
<protein>
    <submittedName>
        <fullName evidence="1">Uncharacterized protein</fullName>
    </submittedName>
</protein>
<evidence type="ECO:0000313" key="2">
    <source>
        <dbReference type="Proteomes" id="UP001311232"/>
    </source>
</evidence>
<keyword evidence="2" id="KW-1185">Reference proteome</keyword>
<dbReference type="EMBL" id="JAHHUM010002885">
    <property type="protein sequence ID" value="KAK5600495.1"/>
    <property type="molecule type" value="Genomic_DNA"/>
</dbReference>
<reference evidence="1 2" key="1">
    <citation type="submission" date="2021-06" db="EMBL/GenBank/DDBJ databases">
        <authorList>
            <person name="Palmer J.M."/>
        </authorList>
    </citation>
    <scope>NUCLEOTIDE SEQUENCE [LARGE SCALE GENOMIC DNA]</scope>
    <source>
        <strain evidence="1 2">MEX-2019</strain>
        <tissue evidence="1">Muscle</tissue>
    </source>
</reference>
<dbReference type="Proteomes" id="UP001311232">
    <property type="component" value="Unassembled WGS sequence"/>
</dbReference>
<gene>
    <name evidence="1" type="ORF">CRENBAI_017488</name>
</gene>
<name>A0AAV9QVN4_9TELE</name>
<proteinExistence type="predicted"/>
<accession>A0AAV9QVN4</accession>
<evidence type="ECO:0000313" key="1">
    <source>
        <dbReference type="EMBL" id="KAK5600495.1"/>
    </source>
</evidence>